<evidence type="ECO:0000256" key="7">
    <source>
        <dbReference type="ARBA" id="ARBA00022989"/>
    </source>
</evidence>
<evidence type="ECO:0000256" key="3">
    <source>
        <dbReference type="ARBA" id="ARBA00022475"/>
    </source>
</evidence>
<reference evidence="13 14" key="1">
    <citation type="journal article" date="2013" name="Chin. Sci. Bull.">
        <title>Genome survey uncovers the secrets of sex and lifestyle in caterpillar fungus.</title>
        <authorList>
            <person name="Hu X."/>
            <person name="Zhang Y."/>
            <person name="Xiao G."/>
            <person name="Zheng P."/>
            <person name="Xia Y."/>
            <person name="Zhang X."/>
            <person name="St Leger R.J."/>
            <person name="Liu X."/>
            <person name="Wang C."/>
        </authorList>
    </citation>
    <scope>NUCLEOTIDE SEQUENCE [LARGE SCALE GENOMIC DNA]</scope>
    <source>
        <strain evidence="14">Co18 / CGMCC 3.14243</strain>
        <tissue evidence="13">Fruit-body</tissue>
    </source>
</reference>
<feature type="transmembrane region" description="Helical" evidence="10">
    <location>
        <begin position="401"/>
        <end position="429"/>
    </location>
</feature>
<dbReference type="CDD" id="cd18580">
    <property type="entry name" value="ABC_6TM_ABCC_D2"/>
    <property type="match status" value="1"/>
</dbReference>
<feature type="region of interest" description="Disordered" evidence="9">
    <location>
        <begin position="582"/>
        <end position="610"/>
    </location>
</feature>
<dbReference type="InterPro" id="IPR027417">
    <property type="entry name" value="P-loop_NTPase"/>
</dbReference>
<dbReference type="InterPro" id="IPR036640">
    <property type="entry name" value="ABC1_TM_sf"/>
</dbReference>
<evidence type="ECO:0000256" key="10">
    <source>
        <dbReference type="SAM" id="Phobius"/>
    </source>
</evidence>
<dbReference type="SMART" id="SM00382">
    <property type="entry name" value="AAA"/>
    <property type="match status" value="2"/>
</dbReference>
<dbReference type="CDD" id="cd03244">
    <property type="entry name" value="ABCC_MRP_domain2"/>
    <property type="match status" value="1"/>
</dbReference>
<dbReference type="PANTHER" id="PTHR24223">
    <property type="entry name" value="ATP-BINDING CASSETTE SUB-FAMILY C"/>
    <property type="match status" value="1"/>
</dbReference>
<dbReference type="Gene3D" id="3.40.50.300">
    <property type="entry name" value="P-loop containing nucleotide triphosphate hydrolases"/>
    <property type="match status" value="2"/>
</dbReference>
<dbReference type="GO" id="GO:0005524">
    <property type="term" value="F:ATP binding"/>
    <property type="evidence" value="ECO:0007669"/>
    <property type="project" value="UniProtKB-KW"/>
</dbReference>
<evidence type="ECO:0000259" key="11">
    <source>
        <dbReference type="PROSITE" id="PS50893"/>
    </source>
</evidence>
<feature type="transmembrane region" description="Helical" evidence="10">
    <location>
        <begin position="903"/>
        <end position="925"/>
    </location>
</feature>
<dbReference type="Pfam" id="PF00005">
    <property type="entry name" value="ABC_tran"/>
    <property type="match status" value="2"/>
</dbReference>
<evidence type="ECO:0000256" key="6">
    <source>
        <dbReference type="ARBA" id="ARBA00022840"/>
    </source>
</evidence>
<dbReference type="FunFam" id="1.20.1560.10:FF:000055">
    <property type="entry name" value="ABC multidrug transporter (Eurofung)"/>
    <property type="match status" value="1"/>
</dbReference>
<dbReference type="InterPro" id="IPR050173">
    <property type="entry name" value="ABC_transporter_C-like"/>
</dbReference>
<keyword evidence="5" id="KW-0547">Nucleotide-binding</keyword>
<dbReference type="InterPro" id="IPR003439">
    <property type="entry name" value="ABC_transporter-like_ATP-bd"/>
</dbReference>
<dbReference type="Pfam" id="PF24357">
    <property type="entry name" value="TMD0_ABC"/>
    <property type="match status" value="1"/>
</dbReference>
<feature type="transmembrane region" description="Helical" evidence="10">
    <location>
        <begin position="162"/>
        <end position="179"/>
    </location>
</feature>
<feature type="transmembrane region" description="Helical" evidence="10">
    <location>
        <begin position="38"/>
        <end position="57"/>
    </location>
</feature>
<dbReference type="eggNOG" id="KOG0054">
    <property type="taxonomic scope" value="Eukaryota"/>
</dbReference>
<evidence type="ECO:0000259" key="12">
    <source>
        <dbReference type="PROSITE" id="PS50929"/>
    </source>
</evidence>
<comment type="subcellular location">
    <subcellularLocation>
        <location evidence="1">Cell membrane</location>
        <topology evidence="1">Multi-pass membrane protein</topology>
    </subcellularLocation>
</comment>
<proteinExistence type="predicted"/>
<dbReference type="GO" id="GO:0140359">
    <property type="term" value="F:ABC-type transporter activity"/>
    <property type="evidence" value="ECO:0007669"/>
    <property type="project" value="InterPro"/>
</dbReference>
<evidence type="ECO:0000313" key="14">
    <source>
        <dbReference type="Proteomes" id="UP000019374"/>
    </source>
</evidence>
<evidence type="ECO:0000256" key="9">
    <source>
        <dbReference type="SAM" id="MobiDB-lite"/>
    </source>
</evidence>
<keyword evidence="2" id="KW-0813">Transport</keyword>
<dbReference type="PROSITE" id="PS00211">
    <property type="entry name" value="ABC_TRANSPORTER_1"/>
    <property type="match status" value="2"/>
</dbReference>
<keyword evidence="3" id="KW-1003">Cell membrane</keyword>
<dbReference type="PANTHER" id="PTHR24223:SF399">
    <property type="entry name" value="ABC TRANSPORTER ATNG"/>
    <property type="match status" value="1"/>
</dbReference>
<feature type="domain" description="ABC transporter" evidence="11">
    <location>
        <begin position="1218"/>
        <end position="1455"/>
    </location>
</feature>
<dbReference type="InterPro" id="IPR003593">
    <property type="entry name" value="AAA+_ATPase"/>
</dbReference>
<dbReference type="InterPro" id="IPR017871">
    <property type="entry name" value="ABC_transporter-like_CS"/>
</dbReference>
<dbReference type="OrthoDB" id="6500128at2759"/>
<evidence type="ECO:0000256" key="2">
    <source>
        <dbReference type="ARBA" id="ARBA00022448"/>
    </source>
</evidence>
<feature type="domain" description="ABC transporter" evidence="11">
    <location>
        <begin position="624"/>
        <end position="849"/>
    </location>
</feature>
<sequence length="1464" mass="161521">MSAPTPPCSMAVHDAFGPAVDRSCADGFDFTLLFEESILTLAPLGVALGWAILRFCILGNGVAKVRASWLLAVKMVLYAIYVLLQAALVAVWAGRGIPTTRLTVACIVVTIVGFLVLAMVSYLEHMRALRPSTLLAVYLSLTILVDMARVRTLFLLPYASSIPGVFLASFLVKLALFGVESCEKRALLRPEWKETSPEDLGGFYNRALFVWLNGVFRRGFRTLLTVASLTPLDEELLTASNPTKLMERWERAGKSSDHSLVWAFLAHYKWCFFSGVIPRLVYTGFSFSQPYLIQKVLDYTADPGNPDTQNFSYGLVASYAIVYIGMTLSYAIYQHKTYRLLTLFRGSLITLIFNKTLRVSSASIADAEAITLMSADIDRIGSITLVHEFYASFLEAALALYLLYSLLGIAVVAPVAWIVICLVAGIPLAKAAGNAQTPWLEAIEERLATTTKALNAMKPIKMTGLADIVSAQIASSRMAEIRASLRHRVLNIFVFVAYFASSGLAPVWGFGLFILLAQANGTGTLTEGTAFAALSAFELLNQPLINAIDGFEHIQTVLNSFRRIQEYLVSEEREDYRTSNLIKASSSDSSLSQPQEKEEVTLGDEKPGAYEKPYGLDSKTVAVVRDASAKYSEEKEPILSGLNFEILRGQITMVYGPVGAGKSTLLKLLLGEMPITTGSVSTNFAKAAYCPQTPWITWGTIQQNIVGMSVLDRAFYDRVVEACALNPDLEELTDGDQTHAGIRGSRLSGGQQMRVSFARALYSRNTTMVLDDVLTGLDRSTERSILDAVFSPNGLLKQMNATVVLTTNTLHHLQYADYIILLDKNGNIAEQGTPDVVSVTAGGIQAQDSEAITTSRPELEIPEDVLLELEILDDQEPAETRRAGDVRIYTYYAKTAGYWRTSIYLLACCAFVYGSIFPAVWLQWWTNANAIRPNDRIGYWLGVYGALAAVTMIGCTIADCVFNLAVLPTTARKFHELLLDTTMRAPTSFLTSTNAGTTLNRFSQDLELIDNDLPMAIDQTVFQFLSVIASAVLVFIGSGYVAAAIPLCFLALAVIQFYYLRTSRQLRLLDIEAKAPLFSQFLETLNGIACVRAYGWTHNYMHRNHEALNASQKPFYLLWCIQRWLTLVLDLLNAGIAILLVGVATNVENGSSAFLGVALFNVIALSSSLQTLITEWTQVETALGAIRRIKSYVATTEDENLPTERGEVPEDWPQHGTIQFDNISASYQNSAEPVLRDVSFSIKGGEKVAICGRTGRQANRRSGKSSLVSALLRMLEIESGSITIDGIDISTIPRQAVRGRMNTVPQDPFFLHGDVRLNVDPLESAEDERIVEVLRTLNLWDVFEENEGLDGQVSEETLSHGQRQLFCLARAMVKPGRIVVMDEATSSVDAETDELMQRVLREELQGRTVITIAHKLHTVLDYDRVVLLDRGRIVETGNPQALLETPDSPFRALYERLRSRPDEE</sequence>
<organism evidence="13 14">
    <name type="scientific">Ophiocordyceps sinensis (strain Co18 / CGMCC 3.14243)</name>
    <name type="common">Yarsagumba caterpillar fungus</name>
    <name type="synonym">Hirsutella sinensis</name>
    <dbReference type="NCBI Taxonomy" id="911162"/>
    <lineage>
        <taxon>Eukaryota</taxon>
        <taxon>Fungi</taxon>
        <taxon>Dikarya</taxon>
        <taxon>Ascomycota</taxon>
        <taxon>Pezizomycotina</taxon>
        <taxon>Sordariomycetes</taxon>
        <taxon>Hypocreomycetidae</taxon>
        <taxon>Hypocreales</taxon>
        <taxon>Ophiocordycipitaceae</taxon>
        <taxon>Ophiocordyceps</taxon>
    </lineage>
</organism>
<feature type="transmembrane region" description="Helical" evidence="10">
    <location>
        <begin position="492"/>
        <end position="516"/>
    </location>
</feature>
<feature type="compositionally biased region" description="Basic and acidic residues" evidence="9">
    <location>
        <begin position="595"/>
        <end position="609"/>
    </location>
</feature>
<keyword evidence="7 10" id="KW-1133">Transmembrane helix</keyword>
<dbReference type="InterPro" id="IPR011527">
    <property type="entry name" value="ABC1_TM_dom"/>
</dbReference>
<name>T5AKP5_OPHSC</name>
<feature type="transmembrane region" description="Helical" evidence="10">
    <location>
        <begin position="260"/>
        <end position="282"/>
    </location>
</feature>
<dbReference type="PROSITE" id="PS50893">
    <property type="entry name" value="ABC_TRANSPORTER_2"/>
    <property type="match status" value="2"/>
</dbReference>
<feature type="transmembrane region" description="Helical" evidence="10">
    <location>
        <begin position="69"/>
        <end position="90"/>
    </location>
</feature>
<dbReference type="Gene3D" id="1.20.1560.10">
    <property type="entry name" value="ABC transporter type 1, transmembrane domain"/>
    <property type="match status" value="2"/>
</dbReference>
<dbReference type="SUPFAM" id="SSF52540">
    <property type="entry name" value="P-loop containing nucleoside triphosphate hydrolases"/>
    <property type="match status" value="2"/>
</dbReference>
<dbReference type="GO" id="GO:0005886">
    <property type="term" value="C:plasma membrane"/>
    <property type="evidence" value="ECO:0007669"/>
    <property type="project" value="UniProtKB-SubCell"/>
</dbReference>
<dbReference type="PROSITE" id="PS50929">
    <property type="entry name" value="ABC_TM1F"/>
    <property type="match status" value="2"/>
</dbReference>
<feature type="transmembrane region" description="Helical" evidence="10">
    <location>
        <begin position="102"/>
        <end position="123"/>
    </location>
</feature>
<dbReference type="GO" id="GO:0016887">
    <property type="term" value="F:ATP hydrolysis activity"/>
    <property type="evidence" value="ECO:0007669"/>
    <property type="project" value="InterPro"/>
</dbReference>
<dbReference type="FunFam" id="3.40.50.300:FF:000838">
    <property type="entry name" value="ABC multidrug transporter (Eurofung)"/>
    <property type="match status" value="1"/>
</dbReference>
<feature type="domain" description="ABC transmembrane type-1" evidence="12">
    <location>
        <begin position="903"/>
        <end position="1181"/>
    </location>
</feature>
<feature type="domain" description="ABC transmembrane type-1" evidence="12">
    <location>
        <begin position="280"/>
        <end position="556"/>
    </location>
</feature>
<keyword evidence="4 10" id="KW-0812">Transmembrane</keyword>
<feature type="transmembrane region" description="Helical" evidence="10">
    <location>
        <begin position="311"/>
        <end position="333"/>
    </location>
</feature>
<dbReference type="HOGENOM" id="CLU_000604_27_5_1"/>
<evidence type="ECO:0000256" key="1">
    <source>
        <dbReference type="ARBA" id="ARBA00004651"/>
    </source>
</evidence>
<dbReference type="SUPFAM" id="SSF90123">
    <property type="entry name" value="ABC transporter transmembrane region"/>
    <property type="match status" value="2"/>
</dbReference>
<evidence type="ECO:0000313" key="13">
    <source>
        <dbReference type="EMBL" id="EQL02403.1"/>
    </source>
</evidence>
<dbReference type="EMBL" id="KE652312">
    <property type="protein sequence ID" value="EQL02403.1"/>
    <property type="molecule type" value="Genomic_DNA"/>
</dbReference>
<keyword evidence="8 10" id="KW-0472">Membrane</keyword>
<evidence type="ECO:0000256" key="4">
    <source>
        <dbReference type="ARBA" id="ARBA00022692"/>
    </source>
</evidence>
<evidence type="ECO:0000256" key="5">
    <source>
        <dbReference type="ARBA" id="ARBA00022741"/>
    </source>
</evidence>
<feature type="transmembrane region" description="Helical" evidence="10">
    <location>
        <begin position="1043"/>
        <end position="1060"/>
    </location>
</feature>
<dbReference type="InterPro" id="IPR044726">
    <property type="entry name" value="ABCC_6TM_D2"/>
</dbReference>
<dbReference type="FunFam" id="1.20.1560.10:FF:000066">
    <property type="entry name" value="ABC multidrug transporter (Eurofung)"/>
    <property type="match status" value="1"/>
</dbReference>
<dbReference type="Proteomes" id="UP000019374">
    <property type="component" value="Unassembled WGS sequence"/>
</dbReference>
<feature type="transmembrane region" description="Helical" evidence="10">
    <location>
        <begin position="937"/>
        <end position="966"/>
    </location>
</feature>
<keyword evidence="6" id="KW-0067">ATP-binding</keyword>
<dbReference type="Pfam" id="PF00664">
    <property type="entry name" value="ABC_membrane"/>
    <property type="match status" value="1"/>
</dbReference>
<accession>T5AKP5</accession>
<protein>
    <submittedName>
        <fullName evidence="13">ABC transporter</fullName>
    </submittedName>
</protein>
<dbReference type="InterPro" id="IPR056227">
    <property type="entry name" value="TMD0_ABC"/>
</dbReference>
<evidence type="ECO:0000256" key="8">
    <source>
        <dbReference type="ARBA" id="ARBA00023136"/>
    </source>
</evidence>
<gene>
    <name evidence="13" type="ORF">OCS_01875</name>
</gene>